<accession>A0ABQ6PME2</accession>
<name>A0ABQ6PME2_9BACT</name>
<organism evidence="1 2">
    <name type="scientific">Algoriphagus confluentis</name>
    <dbReference type="NCBI Taxonomy" id="1697556"/>
    <lineage>
        <taxon>Bacteria</taxon>
        <taxon>Pseudomonadati</taxon>
        <taxon>Bacteroidota</taxon>
        <taxon>Cytophagia</taxon>
        <taxon>Cytophagales</taxon>
        <taxon>Cyclobacteriaceae</taxon>
        <taxon>Algoriphagus</taxon>
    </lineage>
</organism>
<dbReference type="InterPro" id="IPR010985">
    <property type="entry name" value="Ribbon_hlx_hlx"/>
</dbReference>
<evidence type="ECO:0000313" key="2">
    <source>
        <dbReference type="Proteomes" id="UP001338309"/>
    </source>
</evidence>
<evidence type="ECO:0000313" key="1">
    <source>
        <dbReference type="EMBL" id="GMQ28692.1"/>
    </source>
</evidence>
<dbReference type="EMBL" id="BTPD01000004">
    <property type="protein sequence ID" value="GMQ28692.1"/>
    <property type="molecule type" value="Genomic_DNA"/>
</dbReference>
<gene>
    <name evidence="1" type="ORF">Aconfl_13350</name>
</gene>
<dbReference type="InterPro" id="IPR045944">
    <property type="entry name" value="DUF6364"/>
</dbReference>
<protein>
    <submittedName>
        <fullName evidence="1">DUF6364 family protein</fullName>
    </submittedName>
</protein>
<dbReference type="RefSeq" id="WP_338223439.1">
    <property type="nucleotide sequence ID" value="NZ_BTPD01000004.1"/>
</dbReference>
<sequence>MNKKLTLSLDEDIIEKAKIYAAQTGKSLSSLVEEFFENLTEKSSSTQISAKIKRISGKIEVPTDFDWEEELRKGLEEKHLR</sequence>
<keyword evidence="2" id="KW-1185">Reference proteome</keyword>
<reference evidence="1 2" key="1">
    <citation type="submission" date="2023-08" db="EMBL/GenBank/DDBJ databases">
        <title>Draft genome sequence of Algoriphagus confluentis.</title>
        <authorList>
            <person name="Takatani N."/>
            <person name="Hosokawa M."/>
            <person name="Sawabe T."/>
        </authorList>
    </citation>
    <scope>NUCLEOTIDE SEQUENCE [LARGE SCALE GENOMIC DNA]</scope>
    <source>
        <strain evidence="1 2">NBRC 111222</strain>
    </source>
</reference>
<proteinExistence type="predicted"/>
<dbReference type="Proteomes" id="UP001338309">
    <property type="component" value="Unassembled WGS sequence"/>
</dbReference>
<dbReference type="Pfam" id="PF19891">
    <property type="entry name" value="DUF6364"/>
    <property type="match status" value="1"/>
</dbReference>
<comment type="caution">
    <text evidence="1">The sequence shown here is derived from an EMBL/GenBank/DDBJ whole genome shotgun (WGS) entry which is preliminary data.</text>
</comment>
<dbReference type="SUPFAM" id="SSF47598">
    <property type="entry name" value="Ribbon-helix-helix"/>
    <property type="match status" value="1"/>
</dbReference>